<dbReference type="PROSITE" id="PS50238">
    <property type="entry name" value="RHOGAP"/>
    <property type="match status" value="1"/>
</dbReference>
<dbReference type="InterPro" id="IPR001202">
    <property type="entry name" value="WW_dom"/>
</dbReference>
<dbReference type="STRING" id="28377.ENSACAP00000006534"/>
<dbReference type="InterPro" id="IPR050729">
    <property type="entry name" value="Rho-GAP"/>
</dbReference>
<dbReference type="PROSITE" id="PS50020">
    <property type="entry name" value="WW_DOMAIN_2"/>
    <property type="match status" value="1"/>
</dbReference>
<dbReference type="PROSITE" id="PS50002">
    <property type="entry name" value="SH3"/>
    <property type="match status" value="1"/>
</dbReference>
<feature type="domain" description="PH" evidence="6">
    <location>
        <begin position="376"/>
        <end position="486"/>
    </location>
</feature>
<name>H9GBS2_ANOCA</name>
<dbReference type="AlphaFoldDB" id="H9GBS2"/>
<protein>
    <submittedName>
        <fullName evidence="9">Rho GTPase activating protein 9</fullName>
    </submittedName>
</protein>
<gene>
    <name evidence="9" type="primary">ARHGAP9</name>
</gene>
<dbReference type="GO" id="GO:0007264">
    <property type="term" value="P:small GTPase-mediated signal transduction"/>
    <property type="evidence" value="ECO:0000318"/>
    <property type="project" value="GO_Central"/>
</dbReference>
<reference evidence="9" key="1">
    <citation type="submission" date="2009-12" db="EMBL/GenBank/DDBJ databases">
        <title>The Genome Sequence of Anolis carolinensis (Green Anole Lizard).</title>
        <authorList>
            <consortium name="The Genome Sequencing Platform"/>
            <person name="Di Palma F."/>
            <person name="Alfoldi J."/>
            <person name="Heiman D."/>
            <person name="Young S."/>
            <person name="Grabherr M."/>
            <person name="Johnson J."/>
            <person name="Lander E.S."/>
            <person name="Lindblad-Toh K."/>
        </authorList>
    </citation>
    <scope>NUCLEOTIDE SEQUENCE [LARGE SCALE GENOMIC DNA]</scope>
    <source>
        <strain evidence="9">JBL SC #1</strain>
    </source>
</reference>
<dbReference type="RefSeq" id="XP_008113276.1">
    <property type="nucleotide sequence ID" value="XM_008115069.3"/>
</dbReference>
<dbReference type="GO" id="GO:0005886">
    <property type="term" value="C:plasma membrane"/>
    <property type="evidence" value="ECO:0000318"/>
    <property type="project" value="GO_Central"/>
</dbReference>
<dbReference type="SUPFAM" id="SSF50729">
    <property type="entry name" value="PH domain-like"/>
    <property type="match status" value="1"/>
</dbReference>
<keyword evidence="2" id="KW-0343">GTPase activation</keyword>
<dbReference type="Gene3D" id="2.30.30.40">
    <property type="entry name" value="SH3 Domains"/>
    <property type="match status" value="1"/>
</dbReference>
<feature type="region of interest" description="Disordered" evidence="4">
    <location>
        <begin position="277"/>
        <end position="326"/>
    </location>
</feature>
<keyword evidence="1 3" id="KW-0728">SH3 domain</keyword>
<dbReference type="GO" id="GO:0005096">
    <property type="term" value="F:GTPase activator activity"/>
    <property type="evidence" value="ECO:0000318"/>
    <property type="project" value="GO_Central"/>
</dbReference>
<evidence type="ECO:0000256" key="1">
    <source>
        <dbReference type="ARBA" id="ARBA00022443"/>
    </source>
</evidence>
<evidence type="ECO:0000256" key="4">
    <source>
        <dbReference type="SAM" id="MobiDB-lite"/>
    </source>
</evidence>
<dbReference type="Pfam" id="PF00169">
    <property type="entry name" value="PH"/>
    <property type="match status" value="1"/>
</dbReference>
<dbReference type="PROSITE" id="PS50003">
    <property type="entry name" value="PH_DOMAIN"/>
    <property type="match status" value="1"/>
</dbReference>
<dbReference type="InterPro" id="IPR000198">
    <property type="entry name" value="RhoGAP_dom"/>
</dbReference>
<evidence type="ECO:0000256" key="3">
    <source>
        <dbReference type="PROSITE-ProRule" id="PRU00192"/>
    </source>
</evidence>
<dbReference type="Pfam" id="PF00620">
    <property type="entry name" value="RhoGAP"/>
    <property type="match status" value="1"/>
</dbReference>
<dbReference type="KEGG" id="acs:100567865"/>
<dbReference type="Gene3D" id="2.30.29.30">
    <property type="entry name" value="Pleckstrin-homology domain (PH domain)/Phosphotyrosine-binding domain (PTB)"/>
    <property type="match status" value="1"/>
</dbReference>
<organism evidence="9 10">
    <name type="scientific">Anolis carolinensis</name>
    <name type="common">Green anole</name>
    <name type="synonym">American chameleon</name>
    <dbReference type="NCBI Taxonomy" id="28377"/>
    <lineage>
        <taxon>Eukaryota</taxon>
        <taxon>Metazoa</taxon>
        <taxon>Chordata</taxon>
        <taxon>Craniata</taxon>
        <taxon>Vertebrata</taxon>
        <taxon>Euteleostomi</taxon>
        <taxon>Lepidosauria</taxon>
        <taxon>Squamata</taxon>
        <taxon>Bifurcata</taxon>
        <taxon>Unidentata</taxon>
        <taxon>Episquamata</taxon>
        <taxon>Toxicofera</taxon>
        <taxon>Iguania</taxon>
        <taxon>Dactyloidae</taxon>
        <taxon>Anolis</taxon>
    </lineage>
</organism>
<feature type="domain" description="WW" evidence="7">
    <location>
        <begin position="239"/>
        <end position="267"/>
    </location>
</feature>
<sequence>MLSGRQLQEGLNHSWIKPSVDRPDAVMLQALYNYQYKSADGRWVTITEGELFQLMRKANDDWWQVRRLNQSKQKHPLFVPATYVAEVPSTTRATTQQNGSWYPGIGTEQDGRTAHLEMVSCSLEDLYAQTYPSSFHMGLKTFHSHSHPMMGVPPESLGRRHSLNDLWQTERLGIKQIQNPEEELVMKGSKHMMLDDTHLPTPGPIRDKAHLYCNLEEMKQLVAMPPSPRSPPLEVLECWEQHIDSSSLRSYFYKPATGEKSWKPPRKNHERSLVLSEGHSLSAPGEETALGESLDQTEDRGKAGQQLYSPTSQGLSRARDKKLGYTKSMVLPETRVPKGSHRRNLSQHSCEAWLGEYPVPAPANGSPSHSPDRLHVVEKAGQLNKTKIAEGGRKLRKCWTSSWLVLAGNSLMFYKDPKVAAAWTPSGSRPESSVDLRGARIDWARDLSSKRNVIHFRTVTGNEYLLQSDSETVSQDWYQAIKGVIRRLDEENPLDEPLLYPLSRSNSADLVDLSADEEEEPGLPKAPASPDRAYKKRVKSKLRRFIAKRPPLRSLQEKGLIRDQVFGCRLEALCQREGGTVPHFVQMCVEAVEERGLDVDGIYRVSGNLAIIQKLRFIVDRERAVTSDGRYVFPEQRCQEERLQLSDPQWDDVHVITGALKLFFRELPEPLVPCSLFDEFIASVKLSDSKDKVVKLVGLIQSLPQPNRDTLRYILEHLRKVMEHSDANRMTTQNIGIVFGPTLLRHERDSASLVEGMVYQNQVVELLLTEFPNIFVIPGTE</sequence>
<dbReference type="CDD" id="cd12143">
    <property type="entry name" value="SH3_ARHGAP9"/>
    <property type="match status" value="1"/>
</dbReference>
<dbReference type="eggNOG" id="KOG1450">
    <property type="taxonomic scope" value="Eukaryota"/>
</dbReference>
<dbReference type="InParanoid" id="H9GBS2"/>
<dbReference type="InterPro" id="IPR001452">
    <property type="entry name" value="SH3_domain"/>
</dbReference>
<accession>H9GBS2</accession>
<dbReference type="InterPro" id="IPR008936">
    <property type="entry name" value="Rho_GTPase_activation_prot"/>
</dbReference>
<dbReference type="SMART" id="SM00233">
    <property type="entry name" value="PH"/>
    <property type="match status" value="1"/>
</dbReference>
<evidence type="ECO:0000259" key="5">
    <source>
        <dbReference type="PROSITE" id="PS50002"/>
    </source>
</evidence>
<proteinExistence type="predicted"/>
<dbReference type="OrthoDB" id="79452at2759"/>
<evidence type="ECO:0000259" key="7">
    <source>
        <dbReference type="PROSITE" id="PS50020"/>
    </source>
</evidence>
<feature type="domain" description="SH3" evidence="5">
    <location>
        <begin position="23"/>
        <end position="89"/>
    </location>
</feature>
<keyword evidence="10" id="KW-1185">Reference proteome</keyword>
<dbReference type="SUPFAM" id="SSF50044">
    <property type="entry name" value="SH3-domain"/>
    <property type="match status" value="1"/>
</dbReference>
<reference evidence="9" key="2">
    <citation type="submission" date="2025-08" db="UniProtKB">
        <authorList>
            <consortium name="Ensembl"/>
        </authorList>
    </citation>
    <scope>IDENTIFICATION</scope>
</reference>
<dbReference type="SUPFAM" id="SSF48350">
    <property type="entry name" value="GTPase activation domain, GAP"/>
    <property type="match status" value="1"/>
</dbReference>
<feature type="compositionally biased region" description="Polar residues" evidence="4">
    <location>
        <begin position="306"/>
        <end position="315"/>
    </location>
</feature>
<dbReference type="GeneTree" id="ENSGT00950000182860"/>
<dbReference type="GO" id="GO:0005547">
    <property type="term" value="F:phosphatidylinositol-3,4,5-trisphosphate binding"/>
    <property type="evidence" value="ECO:0007669"/>
    <property type="project" value="Ensembl"/>
</dbReference>
<dbReference type="CDD" id="cd13233">
    <property type="entry name" value="PH_ARHGAP9-like"/>
    <property type="match status" value="1"/>
</dbReference>
<dbReference type="HOGENOM" id="CLU_015883_6_1_1"/>
<dbReference type="FunFam" id="2.30.29.30:FF:000182">
    <property type="entry name" value="Rho GTPase activating protein 9"/>
    <property type="match status" value="1"/>
</dbReference>
<dbReference type="FunFam" id="1.10.555.10:FF:000030">
    <property type="entry name" value="rho GTPase-activating protein 9 isoform X1"/>
    <property type="match status" value="1"/>
</dbReference>
<dbReference type="CTD" id="64333"/>
<dbReference type="SMART" id="SM00324">
    <property type="entry name" value="RhoGAP"/>
    <property type="match status" value="1"/>
</dbReference>
<dbReference type="Gene3D" id="2.20.70.10">
    <property type="match status" value="1"/>
</dbReference>
<evidence type="ECO:0000259" key="6">
    <source>
        <dbReference type="PROSITE" id="PS50003"/>
    </source>
</evidence>
<dbReference type="InterPro" id="IPR001849">
    <property type="entry name" value="PH_domain"/>
</dbReference>
<dbReference type="PANTHER" id="PTHR23176">
    <property type="entry name" value="RHO/RAC/CDC GTPASE-ACTIVATING PROTEIN"/>
    <property type="match status" value="1"/>
</dbReference>
<dbReference type="GeneID" id="100567865"/>
<evidence type="ECO:0000313" key="10">
    <source>
        <dbReference type="Proteomes" id="UP000001646"/>
    </source>
</evidence>
<dbReference type="Proteomes" id="UP000001646">
    <property type="component" value="Unplaced"/>
</dbReference>
<dbReference type="Gene3D" id="1.10.555.10">
    <property type="entry name" value="Rho GTPase activation protein"/>
    <property type="match status" value="1"/>
</dbReference>
<feature type="domain" description="Rho-GAP" evidence="8">
    <location>
        <begin position="568"/>
        <end position="775"/>
    </location>
</feature>
<reference evidence="9" key="3">
    <citation type="submission" date="2025-09" db="UniProtKB">
        <authorList>
            <consortium name="Ensembl"/>
        </authorList>
    </citation>
    <scope>IDENTIFICATION</scope>
</reference>
<evidence type="ECO:0000259" key="8">
    <source>
        <dbReference type="PROSITE" id="PS50238"/>
    </source>
</evidence>
<dbReference type="CDD" id="cd04403">
    <property type="entry name" value="RhoGAP_ARHGAP27_15_12_9"/>
    <property type="match status" value="1"/>
</dbReference>
<evidence type="ECO:0000313" key="9">
    <source>
        <dbReference type="Ensembl" id="ENSACAP00000006534.4"/>
    </source>
</evidence>
<dbReference type="GO" id="GO:0005737">
    <property type="term" value="C:cytoplasm"/>
    <property type="evidence" value="ECO:0000318"/>
    <property type="project" value="GO_Central"/>
</dbReference>
<dbReference type="InterPro" id="IPR035465">
    <property type="entry name" value="ARHGAP9_SH3"/>
</dbReference>
<evidence type="ECO:0000256" key="2">
    <source>
        <dbReference type="ARBA" id="ARBA00022468"/>
    </source>
</evidence>
<dbReference type="PANTHER" id="PTHR23176:SF103">
    <property type="entry name" value="RHO GTPASE-ACTIVATING PROTEIN 9"/>
    <property type="match status" value="1"/>
</dbReference>
<dbReference type="Bgee" id="ENSACAG00000006584">
    <property type="expression patterns" value="Expressed in adrenal gland and 6 other cell types or tissues"/>
</dbReference>
<dbReference type="InterPro" id="IPR011993">
    <property type="entry name" value="PH-like_dom_sf"/>
</dbReference>
<dbReference type="InterPro" id="IPR036028">
    <property type="entry name" value="SH3-like_dom_sf"/>
</dbReference>
<dbReference type="Ensembl" id="ENSACAT00000006679.4">
    <property type="protein sequence ID" value="ENSACAP00000006534.4"/>
    <property type="gene ID" value="ENSACAG00000006584.4"/>
</dbReference>